<keyword evidence="1" id="KW-0479">Metal-binding</keyword>
<evidence type="ECO:0000256" key="3">
    <source>
        <dbReference type="SAM" id="Phobius"/>
    </source>
</evidence>
<dbReference type="OrthoDB" id="445695at2759"/>
<keyword evidence="3" id="KW-1133">Transmembrane helix</keyword>
<keyword evidence="1" id="KW-0482">Metalloprotease</keyword>
<dbReference type="Proteomes" id="UP000308652">
    <property type="component" value="Unassembled WGS sequence"/>
</dbReference>
<name>A0A5C3MGC7_9AGAR</name>
<dbReference type="SUPFAM" id="SSF51556">
    <property type="entry name" value="Metallo-dependent hydrolases"/>
    <property type="match status" value="1"/>
</dbReference>
<dbReference type="EMBL" id="ML213590">
    <property type="protein sequence ID" value="TFK44479.1"/>
    <property type="molecule type" value="Genomic_DNA"/>
</dbReference>
<dbReference type="AlphaFoldDB" id="A0A5C3MGC7"/>
<keyword evidence="3" id="KW-0812">Transmembrane</keyword>
<accession>A0A5C3MGC7</accession>
<dbReference type="EC" id="3.4.13.19" evidence="1"/>
<dbReference type="STRING" id="68775.A0A5C3MGC7"/>
<dbReference type="PROSITE" id="PS00869">
    <property type="entry name" value="RENAL_DIPEPTIDASE_1"/>
    <property type="match status" value="1"/>
</dbReference>
<sequence length="532" mass="57596">MARSRTSSGSSSSSSSSSSSDSSHRGSNKSKGHWWDRISSTVKGSNAHSSGSYNEAAQGVEAVVGIAQQLFFSEHTTMSSNNNNSRHGAETTPLLHRQSDEEPQKPANLKTRAIVWGILTLLFALALVFFLAFSHLLGDSLAPWVGILPRDPMLAALTILDNAPVISRLRIILVDLPILTRAYYANNVSKIDLLSRMPGHVDIPRLRQGKVGGFFWSTYVSCPNPELEGPDFLNSTWRVRDTLEQIDVSKLMIAKYPDTFQFALTSDDIKSSIAGGKIASLLGVEGGHQLGNSIAVLRQYYDLGVRYVTLTHTCHNAFADSCGYLPGIIPLHGGLSPLGRSLIEEMNRIGVLIDLSHTSDATAKQALNHSKAPVIWSHSSARAIHDVPRNVPDDVLQLIGTNKSQRDAVVMVNFAPFFVASPGNATVDAVADHVEHIGKVAGKKHVGLGSDFDGIGDVPVGLEDVSKYPSLIAELYRRGWSKYDLAGLTGGNLLRILSGAEKTAKDLQAAGTQPIFDLYDKRPDLPMSREDL</sequence>
<dbReference type="PANTHER" id="PTHR10443">
    <property type="entry name" value="MICROSOMAL DIPEPTIDASE"/>
    <property type="match status" value="1"/>
</dbReference>
<comment type="similarity">
    <text evidence="1">Belongs to the metallo-dependent hydrolases superfamily. Peptidase M19 family.</text>
</comment>
<proteinExistence type="inferred from homology"/>
<evidence type="ECO:0000256" key="1">
    <source>
        <dbReference type="RuleBase" id="RU341113"/>
    </source>
</evidence>
<reference evidence="4 5" key="1">
    <citation type="journal article" date="2019" name="Nat. Ecol. Evol.">
        <title>Megaphylogeny resolves global patterns of mushroom evolution.</title>
        <authorList>
            <person name="Varga T."/>
            <person name="Krizsan K."/>
            <person name="Foldi C."/>
            <person name="Dima B."/>
            <person name="Sanchez-Garcia M."/>
            <person name="Sanchez-Ramirez S."/>
            <person name="Szollosi G.J."/>
            <person name="Szarkandi J.G."/>
            <person name="Papp V."/>
            <person name="Albert L."/>
            <person name="Andreopoulos W."/>
            <person name="Angelini C."/>
            <person name="Antonin V."/>
            <person name="Barry K.W."/>
            <person name="Bougher N.L."/>
            <person name="Buchanan P."/>
            <person name="Buyck B."/>
            <person name="Bense V."/>
            <person name="Catcheside P."/>
            <person name="Chovatia M."/>
            <person name="Cooper J."/>
            <person name="Damon W."/>
            <person name="Desjardin D."/>
            <person name="Finy P."/>
            <person name="Geml J."/>
            <person name="Haridas S."/>
            <person name="Hughes K."/>
            <person name="Justo A."/>
            <person name="Karasinski D."/>
            <person name="Kautmanova I."/>
            <person name="Kiss B."/>
            <person name="Kocsube S."/>
            <person name="Kotiranta H."/>
            <person name="LaButti K.M."/>
            <person name="Lechner B.E."/>
            <person name="Liimatainen K."/>
            <person name="Lipzen A."/>
            <person name="Lukacs Z."/>
            <person name="Mihaltcheva S."/>
            <person name="Morgado L.N."/>
            <person name="Niskanen T."/>
            <person name="Noordeloos M.E."/>
            <person name="Ohm R.A."/>
            <person name="Ortiz-Santana B."/>
            <person name="Ovrebo C."/>
            <person name="Racz N."/>
            <person name="Riley R."/>
            <person name="Savchenko A."/>
            <person name="Shiryaev A."/>
            <person name="Soop K."/>
            <person name="Spirin V."/>
            <person name="Szebenyi C."/>
            <person name="Tomsovsky M."/>
            <person name="Tulloss R.E."/>
            <person name="Uehling J."/>
            <person name="Grigoriev I.V."/>
            <person name="Vagvolgyi C."/>
            <person name="Papp T."/>
            <person name="Martin F.M."/>
            <person name="Miettinen O."/>
            <person name="Hibbett D.S."/>
            <person name="Nagy L.G."/>
        </authorList>
    </citation>
    <scope>NUCLEOTIDE SEQUENCE [LARGE SCALE GENOMIC DNA]</scope>
    <source>
        <strain evidence="4 5">CBS 166.37</strain>
    </source>
</reference>
<dbReference type="Pfam" id="PF01244">
    <property type="entry name" value="Peptidase_M19"/>
    <property type="match status" value="1"/>
</dbReference>
<keyword evidence="5" id="KW-1185">Reference proteome</keyword>
<comment type="catalytic activity">
    <reaction evidence="1">
        <text>an L-aminoacyl-L-amino acid + H2O = 2 an L-alpha-amino acid</text>
        <dbReference type="Rhea" id="RHEA:48940"/>
        <dbReference type="ChEBI" id="CHEBI:15377"/>
        <dbReference type="ChEBI" id="CHEBI:59869"/>
        <dbReference type="ChEBI" id="CHEBI:77460"/>
        <dbReference type="EC" id="3.4.13.19"/>
    </reaction>
</comment>
<evidence type="ECO:0000256" key="2">
    <source>
        <dbReference type="SAM" id="MobiDB-lite"/>
    </source>
</evidence>
<dbReference type="GO" id="GO:0046872">
    <property type="term" value="F:metal ion binding"/>
    <property type="evidence" value="ECO:0007669"/>
    <property type="project" value="UniProtKB-UniRule"/>
</dbReference>
<dbReference type="CDD" id="cd01301">
    <property type="entry name" value="rDP_like"/>
    <property type="match status" value="1"/>
</dbReference>
<feature type="compositionally biased region" description="Low complexity" evidence="2">
    <location>
        <begin position="1"/>
        <end position="21"/>
    </location>
</feature>
<comment type="cofactor">
    <cofactor evidence="1">
        <name>Zn(2+)</name>
        <dbReference type="ChEBI" id="CHEBI:29105"/>
    </cofactor>
</comment>
<dbReference type="PANTHER" id="PTHR10443:SF12">
    <property type="entry name" value="DIPEPTIDASE"/>
    <property type="match status" value="1"/>
</dbReference>
<keyword evidence="3" id="KW-0472">Membrane</keyword>
<feature type="transmembrane region" description="Helical" evidence="3">
    <location>
        <begin position="113"/>
        <end position="133"/>
    </location>
</feature>
<keyword evidence="1" id="KW-0862">Zinc</keyword>
<dbReference type="PROSITE" id="PS51365">
    <property type="entry name" value="RENAL_DIPEPTIDASE_2"/>
    <property type="match status" value="1"/>
</dbReference>
<dbReference type="InterPro" id="IPR000180">
    <property type="entry name" value="Dipep_AS"/>
</dbReference>
<dbReference type="GO" id="GO:0006508">
    <property type="term" value="P:proteolysis"/>
    <property type="evidence" value="ECO:0007669"/>
    <property type="project" value="UniProtKB-KW"/>
</dbReference>
<keyword evidence="1" id="KW-0224">Dipeptidase</keyword>
<organism evidence="4 5">
    <name type="scientific">Crucibulum laeve</name>
    <dbReference type="NCBI Taxonomy" id="68775"/>
    <lineage>
        <taxon>Eukaryota</taxon>
        <taxon>Fungi</taxon>
        <taxon>Dikarya</taxon>
        <taxon>Basidiomycota</taxon>
        <taxon>Agaricomycotina</taxon>
        <taxon>Agaricomycetes</taxon>
        <taxon>Agaricomycetidae</taxon>
        <taxon>Agaricales</taxon>
        <taxon>Agaricineae</taxon>
        <taxon>Nidulariaceae</taxon>
        <taxon>Crucibulum</taxon>
    </lineage>
</organism>
<gene>
    <name evidence="4" type="ORF">BDQ12DRAFT_694961</name>
</gene>
<feature type="region of interest" description="Disordered" evidence="2">
    <location>
        <begin position="1"/>
        <end position="35"/>
    </location>
</feature>
<keyword evidence="1" id="KW-0645">Protease</keyword>
<dbReference type="Gene3D" id="3.20.20.140">
    <property type="entry name" value="Metal-dependent hydrolases"/>
    <property type="match status" value="1"/>
</dbReference>
<keyword evidence="1" id="KW-0378">Hydrolase</keyword>
<dbReference type="InterPro" id="IPR032466">
    <property type="entry name" value="Metal_Hydrolase"/>
</dbReference>
<dbReference type="InterPro" id="IPR008257">
    <property type="entry name" value="Pept_M19"/>
</dbReference>
<evidence type="ECO:0000313" key="5">
    <source>
        <dbReference type="Proteomes" id="UP000308652"/>
    </source>
</evidence>
<dbReference type="GO" id="GO:0070573">
    <property type="term" value="F:metallodipeptidase activity"/>
    <property type="evidence" value="ECO:0007669"/>
    <property type="project" value="InterPro"/>
</dbReference>
<protein>
    <recommendedName>
        <fullName evidence="1">Dipeptidase</fullName>
        <ecNumber evidence="1">3.4.13.19</ecNumber>
    </recommendedName>
</protein>
<evidence type="ECO:0000313" key="4">
    <source>
        <dbReference type="EMBL" id="TFK44479.1"/>
    </source>
</evidence>